<feature type="signal peptide" evidence="1">
    <location>
        <begin position="1"/>
        <end position="22"/>
    </location>
</feature>
<dbReference type="EMBL" id="MEUP01000073">
    <property type="protein sequence ID" value="OGC45407.1"/>
    <property type="molecule type" value="Genomic_DNA"/>
</dbReference>
<dbReference type="AlphaFoldDB" id="A0A1F4UKD6"/>
<evidence type="ECO:0000313" key="2">
    <source>
        <dbReference type="EMBL" id="OGC45407.1"/>
    </source>
</evidence>
<comment type="caution">
    <text evidence="2">The sequence shown here is derived from an EMBL/GenBank/DDBJ whole genome shotgun (WGS) entry which is preliminary data.</text>
</comment>
<reference evidence="2 3" key="1">
    <citation type="journal article" date="2016" name="Nat. Commun.">
        <title>Thousands of microbial genomes shed light on interconnected biogeochemical processes in an aquifer system.</title>
        <authorList>
            <person name="Anantharaman K."/>
            <person name="Brown C.T."/>
            <person name="Hug L.A."/>
            <person name="Sharon I."/>
            <person name="Castelle C.J."/>
            <person name="Probst A.J."/>
            <person name="Thomas B.C."/>
            <person name="Singh A."/>
            <person name="Wilkins M.J."/>
            <person name="Karaoz U."/>
            <person name="Brodie E.L."/>
            <person name="Williams K.H."/>
            <person name="Hubbard S.S."/>
            <person name="Banfield J.F."/>
        </authorList>
    </citation>
    <scope>NUCLEOTIDE SEQUENCE [LARGE SCALE GENOMIC DNA]</scope>
</reference>
<keyword evidence="1" id="KW-0732">Signal</keyword>
<gene>
    <name evidence="2" type="ORF">A3J98_02600</name>
</gene>
<evidence type="ECO:0008006" key="4">
    <source>
        <dbReference type="Google" id="ProtNLM"/>
    </source>
</evidence>
<evidence type="ECO:0000313" key="3">
    <source>
        <dbReference type="Proteomes" id="UP000178631"/>
    </source>
</evidence>
<sequence length="176" mass="19684">MKKSILLVTFIFLAVSSLTAFAQTGTSQGGSDTVTAQQGSSSQKCVDVTRKVDLVTERYDKSQEKYMTAFENVFKNMEALALKFKADGYDTSDLEEHLAEYNNMVQNASRYYNEFKTGMDNSKKGICGNSDAEAGQAFNSARTQLMSCKNEMLQLRTYAQETLKQDLLDLKNQVVE</sequence>
<proteinExistence type="predicted"/>
<name>A0A1F4UKD6_9BACT</name>
<accession>A0A1F4UKD6</accession>
<feature type="chain" id="PRO_5009514887" description="DUF5667 domain-containing protein" evidence="1">
    <location>
        <begin position="23"/>
        <end position="176"/>
    </location>
</feature>
<dbReference type="Proteomes" id="UP000178631">
    <property type="component" value="Unassembled WGS sequence"/>
</dbReference>
<organism evidence="2 3">
    <name type="scientific">candidate division WS6 bacterium RIFOXYC1_FULL_33_10</name>
    <dbReference type="NCBI Taxonomy" id="1802606"/>
    <lineage>
        <taxon>Bacteria</taxon>
        <taxon>Candidatus Dojkabacteria</taxon>
    </lineage>
</organism>
<evidence type="ECO:0000256" key="1">
    <source>
        <dbReference type="SAM" id="SignalP"/>
    </source>
</evidence>
<protein>
    <recommendedName>
        <fullName evidence="4">DUF5667 domain-containing protein</fullName>
    </recommendedName>
</protein>